<dbReference type="OrthoDB" id="18190at2759"/>
<accession>A0A8H7ZPF5</accession>
<reference evidence="1 2" key="1">
    <citation type="journal article" name="Sci. Rep.">
        <title>Genome-scale phylogenetic analyses confirm Olpidium as the closest living zoosporic fungus to the non-flagellated, terrestrial fungi.</title>
        <authorList>
            <person name="Chang Y."/>
            <person name="Rochon D."/>
            <person name="Sekimoto S."/>
            <person name="Wang Y."/>
            <person name="Chovatia M."/>
            <person name="Sandor L."/>
            <person name="Salamov A."/>
            <person name="Grigoriev I.V."/>
            <person name="Stajich J.E."/>
            <person name="Spatafora J.W."/>
        </authorList>
    </citation>
    <scope>NUCLEOTIDE SEQUENCE [LARGE SCALE GENOMIC DNA]</scope>
    <source>
        <strain evidence="1">S191</strain>
    </source>
</reference>
<dbReference type="GO" id="GO:0016180">
    <property type="term" value="P:snRNA processing"/>
    <property type="evidence" value="ECO:0007669"/>
    <property type="project" value="TreeGrafter"/>
</dbReference>
<name>A0A8H7ZPF5_9FUNG</name>
<proteinExistence type="predicted"/>
<organism evidence="1 2">
    <name type="scientific">Olpidium bornovanus</name>
    <dbReference type="NCBI Taxonomy" id="278681"/>
    <lineage>
        <taxon>Eukaryota</taxon>
        <taxon>Fungi</taxon>
        <taxon>Fungi incertae sedis</taxon>
        <taxon>Olpidiomycota</taxon>
        <taxon>Olpidiomycotina</taxon>
        <taxon>Olpidiomycetes</taxon>
        <taxon>Olpidiales</taxon>
        <taxon>Olpidiaceae</taxon>
        <taxon>Olpidium</taxon>
    </lineage>
</organism>
<dbReference type="PANTHER" id="PTHR20938:SF0">
    <property type="entry name" value="INTEGRATOR COMPLEX SUBUNIT 4"/>
    <property type="match status" value="1"/>
</dbReference>
<dbReference type="PANTHER" id="PTHR20938">
    <property type="entry name" value="INTEGRATOR COMPLEX SUBUNIT 4"/>
    <property type="match status" value="1"/>
</dbReference>
<dbReference type="EMBL" id="JAEFCI010011404">
    <property type="protein sequence ID" value="KAG5456647.1"/>
    <property type="molecule type" value="Genomic_DNA"/>
</dbReference>
<evidence type="ECO:0000313" key="2">
    <source>
        <dbReference type="Proteomes" id="UP000673691"/>
    </source>
</evidence>
<evidence type="ECO:0000313" key="1">
    <source>
        <dbReference type="EMBL" id="KAG5456647.1"/>
    </source>
</evidence>
<gene>
    <name evidence="1" type="ORF">BJ554DRAFT_3557</name>
</gene>
<sequence>MFTDESSAIRLKAVTSLGTIVRRSGLLVEVEQVQQMLAAVEDAHQNIRAEAYQVFGVVTASNVDCLRFLIERLFHFMIVRPEDRLLVYEALGKIGRSHFAMIGTEPMIDELFMWDRNFLPREHSTEDQFHVAKLIMLFNAACVQPAVLNMLPPYALDQYGYVRAMFGNIVPEVEAGLTKPDSFGLSRTATDQKVAVADVLARGTPRREGCTPHLLGERLFSTSETFRVQFSAFLCLSREVPGGAGISPVPF</sequence>
<protein>
    <submittedName>
        <fullName evidence="1">Uncharacterized protein</fullName>
    </submittedName>
</protein>
<dbReference type="AlphaFoldDB" id="A0A8H7ZPF5"/>
<dbReference type="GO" id="GO:0032039">
    <property type="term" value="C:integrator complex"/>
    <property type="evidence" value="ECO:0007669"/>
    <property type="project" value="TreeGrafter"/>
</dbReference>
<dbReference type="InterPro" id="IPR016024">
    <property type="entry name" value="ARM-type_fold"/>
</dbReference>
<dbReference type="Proteomes" id="UP000673691">
    <property type="component" value="Unassembled WGS sequence"/>
</dbReference>
<feature type="non-terminal residue" evidence="1">
    <location>
        <position position="1"/>
    </location>
</feature>
<comment type="caution">
    <text evidence="1">The sequence shown here is derived from an EMBL/GenBank/DDBJ whole genome shotgun (WGS) entry which is preliminary data.</text>
</comment>
<dbReference type="SUPFAM" id="SSF48371">
    <property type="entry name" value="ARM repeat"/>
    <property type="match status" value="1"/>
</dbReference>
<keyword evidence="2" id="KW-1185">Reference proteome</keyword>